<evidence type="ECO:0000313" key="2">
    <source>
        <dbReference type="EMBL" id="PBK93856.1"/>
    </source>
</evidence>
<evidence type="ECO:0000259" key="1">
    <source>
        <dbReference type="Pfam" id="PF13577"/>
    </source>
</evidence>
<gene>
    <name evidence="2" type="ORF">ARMGADRAFT_1012036</name>
</gene>
<sequence length="170" mass="19281">MSSTTSYSAIDYLLDKANIHDTVTKGVLYIDLLRWDDLEKDVFTDDIRVDYTSLFGGEVVNVKSKDQIEAWKGLFKRVEKSQHISTALLIDLPQPGSVSPPKKVQVYANYIVTLVPKDDEQKLVQNGGRYLIEVSRITPLDGGNPWRISSIKADVIYFTSNKEFYDQKTS</sequence>
<accession>A0A2H3E2F0</accession>
<proteinExistence type="predicted"/>
<dbReference type="InParanoid" id="A0A2H3E2F0"/>
<reference evidence="3" key="1">
    <citation type="journal article" date="2017" name="Nat. Ecol. Evol.">
        <title>Genome expansion and lineage-specific genetic innovations in the forest pathogenic fungi Armillaria.</title>
        <authorList>
            <person name="Sipos G."/>
            <person name="Prasanna A.N."/>
            <person name="Walter M.C."/>
            <person name="O'Connor E."/>
            <person name="Balint B."/>
            <person name="Krizsan K."/>
            <person name="Kiss B."/>
            <person name="Hess J."/>
            <person name="Varga T."/>
            <person name="Slot J."/>
            <person name="Riley R."/>
            <person name="Boka B."/>
            <person name="Rigling D."/>
            <person name="Barry K."/>
            <person name="Lee J."/>
            <person name="Mihaltcheva S."/>
            <person name="LaButti K."/>
            <person name="Lipzen A."/>
            <person name="Waldron R."/>
            <person name="Moloney N.M."/>
            <person name="Sperisen C."/>
            <person name="Kredics L."/>
            <person name="Vagvoelgyi C."/>
            <person name="Patrignani A."/>
            <person name="Fitzpatrick D."/>
            <person name="Nagy I."/>
            <person name="Doyle S."/>
            <person name="Anderson J.B."/>
            <person name="Grigoriev I.V."/>
            <person name="Gueldener U."/>
            <person name="Muensterkoetter M."/>
            <person name="Nagy L.G."/>
        </authorList>
    </citation>
    <scope>NUCLEOTIDE SEQUENCE [LARGE SCALE GENOMIC DNA]</scope>
    <source>
        <strain evidence="3">Ar21-2</strain>
    </source>
</reference>
<name>A0A2H3E2F0_ARMGA</name>
<protein>
    <recommendedName>
        <fullName evidence="1">SnoaL-like domain-containing protein</fullName>
    </recommendedName>
</protein>
<dbReference type="Proteomes" id="UP000217790">
    <property type="component" value="Unassembled WGS sequence"/>
</dbReference>
<organism evidence="2 3">
    <name type="scientific">Armillaria gallica</name>
    <name type="common">Bulbous honey fungus</name>
    <name type="synonym">Armillaria bulbosa</name>
    <dbReference type="NCBI Taxonomy" id="47427"/>
    <lineage>
        <taxon>Eukaryota</taxon>
        <taxon>Fungi</taxon>
        <taxon>Dikarya</taxon>
        <taxon>Basidiomycota</taxon>
        <taxon>Agaricomycotina</taxon>
        <taxon>Agaricomycetes</taxon>
        <taxon>Agaricomycetidae</taxon>
        <taxon>Agaricales</taxon>
        <taxon>Marasmiineae</taxon>
        <taxon>Physalacriaceae</taxon>
        <taxon>Armillaria</taxon>
    </lineage>
</organism>
<dbReference type="EMBL" id="KZ293655">
    <property type="protein sequence ID" value="PBK93856.1"/>
    <property type="molecule type" value="Genomic_DNA"/>
</dbReference>
<keyword evidence="3" id="KW-1185">Reference proteome</keyword>
<dbReference type="OrthoDB" id="5208229at2759"/>
<dbReference type="Pfam" id="PF13577">
    <property type="entry name" value="SnoaL_4"/>
    <property type="match status" value="1"/>
</dbReference>
<dbReference type="InterPro" id="IPR037401">
    <property type="entry name" value="SnoaL-like"/>
</dbReference>
<dbReference type="SUPFAM" id="SSF54427">
    <property type="entry name" value="NTF2-like"/>
    <property type="match status" value="1"/>
</dbReference>
<dbReference type="InterPro" id="IPR032710">
    <property type="entry name" value="NTF2-like_dom_sf"/>
</dbReference>
<evidence type="ECO:0000313" key="3">
    <source>
        <dbReference type="Proteomes" id="UP000217790"/>
    </source>
</evidence>
<dbReference type="OMA" id="KADVIYF"/>
<dbReference type="AlphaFoldDB" id="A0A2H3E2F0"/>
<feature type="domain" description="SnoaL-like" evidence="1">
    <location>
        <begin position="12"/>
        <end position="151"/>
    </location>
</feature>
<dbReference type="Gene3D" id="3.10.450.50">
    <property type="match status" value="1"/>
</dbReference>